<evidence type="ECO:0000256" key="7">
    <source>
        <dbReference type="SAM" id="Phobius"/>
    </source>
</evidence>
<dbReference type="SUPFAM" id="SSF111369">
    <property type="entry name" value="HlyD-like secretion proteins"/>
    <property type="match status" value="1"/>
</dbReference>
<name>A0ABR8DZT3_9NOSO</name>
<evidence type="ECO:0000259" key="8">
    <source>
        <dbReference type="Pfam" id="PF26002"/>
    </source>
</evidence>
<dbReference type="PRINTS" id="PR01490">
    <property type="entry name" value="RTXTOXIND"/>
</dbReference>
<gene>
    <name evidence="9" type="ORF">H6G97_38520</name>
</gene>
<dbReference type="PANTHER" id="PTHR30386">
    <property type="entry name" value="MEMBRANE FUSION SUBUNIT OF EMRAB-TOLC MULTIDRUG EFFLUX PUMP"/>
    <property type="match status" value="1"/>
</dbReference>
<comment type="subcellular location">
    <subcellularLocation>
        <location evidence="1">Membrane</location>
        <topology evidence="1">Single-pass membrane protein</topology>
    </subcellularLocation>
</comment>
<keyword evidence="5 7" id="KW-0472">Membrane</keyword>
<evidence type="ECO:0000313" key="10">
    <source>
        <dbReference type="Proteomes" id="UP000623440"/>
    </source>
</evidence>
<evidence type="ECO:0000256" key="6">
    <source>
        <dbReference type="SAM" id="Coils"/>
    </source>
</evidence>
<organism evidence="9 10">
    <name type="scientific">Nostoc flagelliforme FACHB-838</name>
    <dbReference type="NCBI Taxonomy" id="2692904"/>
    <lineage>
        <taxon>Bacteria</taxon>
        <taxon>Bacillati</taxon>
        <taxon>Cyanobacteriota</taxon>
        <taxon>Cyanophyceae</taxon>
        <taxon>Nostocales</taxon>
        <taxon>Nostocaceae</taxon>
        <taxon>Nostoc</taxon>
    </lineage>
</organism>
<evidence type="ECO:0000313" key="9">
    <source>
        <dbReference type="EMBL" id="MBD2535007.1"/>
    </source>
</evidence>
<feature type="domain" description="AprE-like beta-barrel" evidence="8">
    <location>
        <begin position="393"/>
        <end position="483"/>
    </location>
</feature>
<feature type="transmembrane region" description="Helical" evidence="7">
    <location>
        <begin position="53"/>
        <end position="71"/>
    </location>
</feature>
<accession>A0ABR8DZT3</accession>
<dbReference type="InterPro" id="IPR058982">
    <property type="entry name" value="Beta-barrel_AprE"/>
</dbReference>
<keyword evidence="10" id="KW-1185">Reference proteome</keyword>
<dbReference type="Gene3D" id="2.40.30.170">
    <property type="match status" value="1"/>
</dbReference>
<reference evidence="9 10" key="1">
    <citation type="journal article" date="2020" name="ISME J.">
        <title>Comparative genomics reveals insights into cyanobacterial evolution and habitat adaptation.</title>
        <authorList>
            <person name="Chen M.Y."/>
            <person name="Teng W.K."/>
            <person name="Zhao L."/>
            <person name="Hu C.X."/>
            <person name="Zhou Y.K."/>
            <person name="Han B.P."/>
            <person name="Song L.R."/>
            <person name="Shu W.S."/>
        </authorList>
    </citation>
    <scope>NUCLEOTIDE SEQUENCE [LARGE SCALE GENOMIC DNA]</scope>
    <source>
        <strain evidence="9 10">FACHB-838</strain>
    </source>
</reference>
<comment type="similarity">
    <text evidence="2">Belongs to the membrane fusion protein (MFP) (TC 8.A.1) family.</text>
</comment>
<dbReference type="Gene3D" id="2.40.50.100">
    <property type="match status" value="1"/>
</dbReference>
<comment type="caution">
    <text evidence="9">The sequence shown here is derived from an EMBL/GenBank/DDBJ whole genome shotgun (WGS) entry which is preliminary data.</text>
</comment>
<dbReference type="PANTHER" id="PTHR30386:SF26">
    <property type="entry name" value="TRANSPORT PROTEIN COMB"/>
    <property type="match status" value="1"/>
</dbReference>
<evidence type="ECO:0000256" key="1">
    <source>
        <dbReference type="ARBA" id="ARBA00004167"/>
    </source>
</evidence>
<dbReference type="EMBL" id="JACJSI010000222">
    <property type="protein sequence ID" value="MBD2535007.1"/>
    <property type="molecule type" value="Genomic_DNA"/>
</dbReference>
<keyword evidence="6" id="KW-0175">Coiled coil</keyword>
<dbReference type="Pfam" id="PF26002">
    <property type="entry name" value="Beta-barrel_AprE"/>
    <property type="match status" value="1"/>
</dbReference>
<dbReference type="Proteomes" id="UP000623440">
    <property type="component" value="Unassembled WGS sequence"/>
</dbReference>
<sequence length="507" mass="57010">MPNTLNGRVQTQIYEVEQHEEVLREQTPAISTDDWAYATKDLLDSLPQVWTRGLLYFLVVFVSTILPWAMLSKVDETGTARGRLEPKGKTVRLDAAVAGTVAEIRVKEGDSVKVGQTLLVLESELVKAELRQAQEKLEGQLNRLSQLNSSKSQLVVSLTTQQQQNQSQQLEKQAQIDQARQNMNALRNSYDLQKDEKLAQVNQARQTLEHNQTANKLINSSLASSEREVERYRSLWQSGVVSETNVVQKQDIAKERQQLYEQNKSDIQQAKLRLVEQKSSYERTIRQANADIEQALLRLKEQERSYHTLTRSSKLALLKIDEQQKNLETEITTLQAEIAQSKSQIVSLKFQLGQRELRATVNGRVFQLPIQRAGSVVQPGAMIAEIAPQGSPLIIQAQMATNESGSLRRGLPVKLKFDAYPFQDYGVLEGELLEISPTTIEVETSNGKVAAYDLEIALKQNCIPSANKCIALRPGDTATAEVIVRQRRIIDFLLDPFKQLQQGGVKL</sequence>
<dbReference type="InterPro" id="IPR050739">
    <property type="entry name" value="MFP"/>
</dbReference>
<proteinExistence type="inferred from homology"/>
<protein>
    <submittedName>
        <fullName evidence="9">HlyD family efflux transporter periplasmic adaptor subunit</fullName>
    </submittedName>
</protein>
<dbReference type="RefSeq" id="WP_190945879.1">
    <property type="nucleotide sequence ID" value="NZ_JACJSI010000222.1"/>
</dbReference>
<evidence type="ECO:0000256" key="4">
    <source>
        <dbReference type="ARBA" id="ARBA00022989"/>
    </source>
</evidence>
<evidence type="ECO:0000256" key="2">
    <source>
        <dbReference type="ARBA" id="ARBA00009477"/>
    </source>
</evidence>
<evidence type="ECO:0000256" key="3">
    <source>
        <dbReference type="ARBA" id="ARBA00022692"/>
    </source>
</evidence>
<feature type="coiled-coil region" evidence="6">
    <location>
        <begin position="278"/>
        <end position="344"/>
    </location>
</feature>
<keyword evidence="3 7" id="KW-0812">Transmembrane</keyword>
<feature type="coiled-coil region" evidence="6">
    <location>
        <begin position="123"/>
        <end position="196"/>
    </location>
</feature>
<evidence type="ECO:0000256" key="5">
    <source>
        <dbReference type="ARBA" id="ARBA00023136"/>
    </source>
</evidence>
<keyword evidence="4 7" id="KW-1133">Transmembrane helix</keyword>